<feature type="transmembrane region" description="Helical" evidence="1">
    <location>
        <begin position="442"/>
        <end position="461"/>
    </location>
</feature>
<dbReference type="CDD" id="cd07401">
    <property type="entry name" value="MPP_TMEM62_N"/>
    <property type="match status" value="1"/>
</dbReference>
<dbReference type="InterPro" id="IPR056229">
    <property type="entry name" value="Ig_TMM62"/>
</dbReference>
<comment type="caution">
    <text evidence="5">The sequence shown here is derived from an EMBL/GenBank/DDBJ whole genome shotgun (WGS) entry which is preliminary data.</text>
</comment>
<evidence type="ECO:0000256" key="1">
    <source>
        <dbReference type="SAM" id="Phobius"/>
    </source>
</evidence>
<dbReference type="Pfam" id="PF00149">
    <property type="entry name" value="Metallophos"/>
    <property type="match status" value="1"/>
</dbReference>
<feature type="transmembrane region" description="Helical" evidence="1">
    <location>
        <begin position="506"/>
        <end position="532"/>
    </location>
</feature>
<evidence type="ECO:0000259" key="2">
    <source>
        <dbReference type="Pfam" id="PF00149"/>
    </source>
</evidence>
<feature type="domain" description="Calcineurin-like phosphoesterase" evidence="2">
    <location>
        <begin position="59"/>
        <end position="271"/>
    </location>
</feature>
<name>A0AAN7VHG5_9COLE</name>
<accession>A0AAN7VHG5</accession>
<evidence type="ECO:0000259" key="3">
    <source>
        <dbReference type="Pfam" id="PF24384"/>
    </source>
</evidence>
<protein>
    <recommendedName>
        <fullName evidence="7">Calcineurin-like phosphoesterase domain-containing protein</fullName>
    </recommendedName>
</protein>
<feature type="transmembrane region" description="Helical" evidence="1">
    <location>
        <begin position="12"/>
        <end position="32"/>
    </location>
</feature>
<dbReference type="AlphaFoldDB" id="A0AAN7VHG5"/>
<sequence length="643" mass="74327">MYGLRHKYTIMVSVFVIIFLVILANITNFSFLKAEAIYEPTYFNQTINLSMADKSDHLMWFLQISDIHISAFNDPSRITDFKDFCENALKVFKPSVVIASGDLTDGKAANKLTSQEIQKEWVEYQNILSSLNITQHTTWLDIKGNHDNFNLIDLKSKENYFENYSVQGKTNPRSYLYQLKKNGDIYSFIAVDTTLQPGPRFPFNFIGLLDDDEVKVINNIVHQIESSNSNYTIWFGHYPTSCIISHEPNEIRPLIGKHSNGLAYLCGHLHRIVPEMYTLHPEGFLELELSDWKKNRMYRLLAVDHGLLSFIDVKHRDWPVILITNPKHALFLIPYKHDLDVIRQSTHIRLLVFSQVLIEFVKIQIDSQTWTFCQHIDGPLYVAPWDPNAYSTGLHKIKVHVEDVQGRSKYHTQPFSLDGTTLSFGVLPSFVLKTSANTIFKLMFWILNIIILTPLLLLKLVHYRHIARGNNEERKSSTTCTRTCFRKLWNLVSVDRIFWPLVLYQIYLTVGPWTIGYMIENYIGAIFAWGIYVNGVFLPASVTYIYGFMQLLLFQIPLIFVLAHGVDHRIQLYLENGEVSWLSKIRLHVPFIAILTLQFIMVYCVLIGYGILACLICPLHTWATILAIMLWVQALSLLKQHAL</sequence>
<dbReference type="Pfam" id="PF24384">
    <property type="entry name" value="Ig_TMM62"/>
    <property type="match status" value="1"/>
</dbReference>
<dbReference type="InterPro" id="IPR041871">
    <property type="entry name" value="MPP_TMEM62"/>
</dbReference>
<proteinExistence type="predicted"/>
<keyword evidence="1" id="KW-0472">Membrane</keyword>
<reference evidence="5 6" key="1">
    <citation type="journal article" date="2024" name="Insects">
        <title>An Improved Chromosome-Level Genome Assembly of the Firefly Pyrocoelia pectoralis.</title>
        <authorList>
            <person name="Fu X."/>
            <person name="Meyer-Rochow V.B."/>
            <person name="Ballantyne L."/>
            <person name="Zhu X."/>
        </authorList>
    </citation>
    <scope>NUCLEOTIDE SEQUENCE [LARGE SCALE GENOMIC DNA]</scope>
    <source>
        <strain evidence="5">XCY_ONT2</strain>
    </source>
</reference>
<dbReference type="Gene3D" id="3.60.21.10">
    <property type="match status" value="1"/>
</dbReference>
<feature type="domain" description="TMEM62 Ig-like" evidence="3">
    <location>
        <begin position="317"/>
        <end position="420"/>
    </location>
</feature>
<dbReference type="PANTHER" id="PTHR14795:SF0">
    <property type="entry name" value="TRANSMEMBRANE PROTEIN 62"/>
    <property type="match status" value="1"/>
</dbReference>
<dbReference type="SUPFAM" id="SSF56300">
    <property type="entry name" value="Metallo-dependent phosphatases"/>
    <property type="match status" value="1"/>
</dbReference>
<feature type="domain" description="TMEM62 C-terminal" evidence="4">
    <location>
        <begin position="442"/>
        <end position="571"/>
    </location>
</feature>
<dbReference type="PANTHER" id="PTHR14795">
    <property type="entry name" value="HELICASE RELATED"/>
    <property type="match status" value="1"/>
</dbReference>
<keyword evidence="6" id="KW-1185">Reference proteome</keyword>
<feature type="transmembrane region" description="Helical" evidence="1">
    <location>
        <begin position="587"/>
        <end position="613"/>
    </location>
</feature>
<dbReference type="Proteomes" id="UP001329430">
    <property type="component" value="Chromosome 5"/>
</dbReference>
<evidence type="ECO:0000313" key="5">
    <source>
        <dbReference type="EMBL" id="KAK5643324.1"/>
    </source>
</evidence>
<dbReference type="InterPro" id="IPR004843">
    <property type="entry name" value="Calcineurin-like_PHP"/>
</dbReference>
<dbReference type="InterPro" id="IPR056230">
    <property type="entry name" value="TMEM62_C"/>
</dbReference>
<evidence type="ECO:0008006" key="7">
    <source>
        <dbReference type="Google" id="ProtNLM"/>
    </source>
</evidence>
<evidence type="ECO:0000313" key="6">
    <source>
        <dbReference type="Proteomes" id="UP001329430"/>
    </source>
</evidence>
<organism evidence="5 6">
    <name type="scientific">Pyrocoelia pectoralis</name>
    <dbReference type="NCBI Taxonomy" id="417401"/>
    <lineage>
        <taxon>Eukaryota</taxon>
        <taxon>Metazoa</taxon>
        <taxon>Ecdysozoa</taxon>
        <taxon>Arthropoda</taxon>
        <taxon>Hexapoda</taxon>
        <taxon>Insecta</taxon>
        <taxon>Pterygota</taxon>
        <taxon>Neoptera</taxon>
        <taxon>Endopterygota</taxon>
        <taxon>Coleoptera</taxon>
        <taxon>Polyphaga</taxon>
        <taxon>Elateriformia</taxon>
        <taxon>Elateroidea</taxon>
        <taxon>Lampyridae</taxon>
        <taxon>Lampyrinae</taxon>
        <taxon>Pyrocoelia</taxon>
    </lineage>
</organism>
<dbReference type="Pfam" id="PF24394">
    <property type="entry name" value="TMEM62_C"/>
    <property type="match status" value="1"/>
</dbReference>
<feature type="transmembrane region" description="Helical" evidence="1">
    <location>
        <begin position="619"/>
        <end position="638"/>
    </location>
</feature>
<keyword evidence="1" id="KW-0812">Transmembrane</keyword>
<evidence type="ECO:0000259" key="4">
    <source>
        <dbReference type="Pfam" id="PF24394"/>
    </source>
</evidence>
<dbReference type="InterPro" id="IPR029052">
    <property type="entry name" value="Metallo-depent_PP-like"/>
</dbReference>
<gene>
    <name evidence="5" type="ORF">RI129_007169</name>
</gene>
<dbReference type="EMBL" id="JAVRBK010000005">
    <property type="protein sequence ID" value="KAK5643324.1"/>
    <property type="molecule type" value="Genomic_DNA"/>
</dbReference>
<dbReference type="GO" id="GO:0016787">
    <property type="term" value="F:hydrolase activity"/>
    <property type="evidence" value="ECO:0007669"/>
    <property type="project" value="InterPro"/>
</dbReference>
<keyword evidence="1" id="KW-1133">Transmembrane helix</keyword>